<organism evidence="5 6">
    <name type="scientific">Acinetobacter junii</name>
    <dbReference type="NCBI Taxonomy" id="40215"/>
    <lineage>
        <taxon>Bacteria</taxon>
        <taxon>Pseudomonadati</taxon>
        <taxon>Pseudomonadota</taxon>
        <taxon>Gammaproteobacteria</taxon>
        <taxon>Moraxellales</taxon>
        <taxon>Moraxellaceae</taxon>
        <taxon>Acinetobacter</taxon>
    </lineage>
</organism>
<evidence type="ECO:0000259" key="4">
    <source>
        <dbReference type="SMART" id="SM00382"/>
    </source>
</evidence>
<dbReference type="GO" id="GO:0005524">
    <property type="term" value="F:ATP binding"/>
    <property type="evidence" value="ECO:0007669"/>
    <property type="project" value="UniProtKB-KW"/>
</dbReference>
<dbReference type="PANTHER" id="PTHR30050:SF4">
    <property type="entry name" value="ATP-BINDING PROTEIN RV3427C IN INSERTION SEQUENCE-RELATED"/>
    <property type="match status" value="1"/>
</dbReference>
<keyword evidence="3" id="KW-0067">ATP-binding</keyword>
<accession>A0A365PLU6</accession>
<dbReference type="PANTHER" id="PTHR30050">
    <property type="entry name" value="CHROMOSOMAL REPLICATION INITIATOR PROTEIN DNAA"/>
    <property type="match status" value="1"/>
</dbReference>
<dbReference type="PIRSF" id="PIRSF003073">
    <property type="entry name" value="DNAC_TnpB_IstB"/>
    <property type="match status" value="1"/>
</dbReference>
<dbReference type="InterPro" id="IPR047661">
    <property type="entry name" value="IstB"/>
</dbReference>
<dbReference type="EMBL" id="QEWH01000018">
    <property type="protein sequence ID" value="RBA49407.1"/>
    <property type="molecule type" value="Genomic_DNA"/>
</dbReference>
<evidence type="ECO:0000256" key="1">
    <source>
        <dbReference type="ARBA" id="ARBA00008059"/>
    </source>
</evidence>
<dbReference type="InterPro" id="IPR003593">
    <property type="entry name" value="AAA+_ATPase"/>
</dbReference>
<dbReference type="Proteomes" id="UP000253688">
    <property type="component" value="Unassembled WGS sequence"/>
</dbReference>
<evidence type="ECO:0000256" key="2">
    <source>
        <dbReference type="ARBA" id="ARBA00022741"/>
    </source>
</evidence>
<dbReference type="CDD" id="cd00009">
    <property type="entry name" value="AAA"/>
    <property type="match status" value="1"/>
</dbReference>
<gene>
    <name evidence="5" type="ORF">DC346_03175</name>
</gene>
<dbReference type="InterPro" id="IPR027417">
    <property type="entry name" value="P-loop_NTPase"/>
</dbReference>
<name>A0A365PLU6_ACIJU</name>
<feature type="domain" description="AAA+ ATPase" evidence="4">
    <location>
        <begin position="100"/>
        <end position="232"/>
    </location>
</feature>
<dbReference type="AlphaFoldDB" id="A0A365PLU6"/>
<dbReference type="Gene3D" id="3.40.50.300">
    <property type="entry name" value="P-loop containing nucleotide triphosphate hydrolases"/>
    <property type="match status" value="1"/>
</dbReference>
<evidence type="ECO:0000313" key="6">
    <source>
        <dbReference type="Proteomes" id="UP000253688"/>
    </source>
</evidence>
<comment type="similarity">
    <text evidence="1">Belongs to the IS21/IS1162 putative ATP-binding protein family.</text>
</comment>
<dbReference type="NCBIfam" id="NF038214">
    <property type="entry name" value="IS21_help_AAA"/>
    <property type="match status" value="1"/>
</dbReference>
<protein>
    <recommendedName>
        <fullName evidence="4">AAA+ ATPase domain-containing protein</fullName>
    </recommendedName>
</protein>
<reference evidence="5 6" key="1">
    <citation type="submission" date="2018-04" db="EMBL/GenBank/DDBJ databases">
        <title>Acinetobacter junii Genome sequencing and assembly.</title>
        <authorList>
            <person name="Su J."/>
            <person name="Rensing C."/>
            <person name="Mazhar H.S."/>
        </authorList>
    </citation>
    <scope>NUCLEOTIDE SEQUENCE [LARGE SCALE GENOMIC DNA]</scope>
    <source>
        <strain evidence="5 6">SC22</strain>
    </source>
</reference>
<dbReference type="InterPro" id="IPR028350">
    <property type="entry name" value="DNAC/IstB-like"/>
</dbReference>
<dbReference type="InterPro" id="IPR002611">
    <property type="entry name" value="IstB_ATP-bd"/>
</dbReference>
<sequence>MLNPHLSTLLAQLKLHGFTQSLDSNIDAVYSGEINFEEAMIDACKTELLTRARKLTERLIRNAHLRYPHACIDEIKFDIERRGLSKQFVNRFSECTWINLHKNMSIQGPTGVGKTWLACAFATEACKKGYKTIFYRASEFFEALEQAIDQSNEKLFIKKLIRYDLLIIDDFGLSNIPPKIESLLLEFIDNYSICGSLLITSQFSYDLWHTKFQDPTIADAILDRIIHNSYTLEIDGDSMRKTVMLDTTTTL</sequence>
<evidence type="ECO:0000256" key="3">
    <source>
        <dbReference type="ARBA" id="ARBA00022840"/>
    </source>
</evidence>
<dbReference type="GeneID" id="86815219"/>
<evidence type="ECO:0000313" key="5">
    <source>
        <dbReference type="EMBL" id="RBA49407.1"/>
    </source>
</evidence>
<dbReference type="Pfam" id="PF01695">
    <property type="entry name" value="IstB_IS21"/>
    <property type="match status" value="1"/>
</dbReference>
<dbReference type="RefSeq" id="WP_005317197.1">
    <property type="nucleotide sequence ID" value="NZ_CP131470.1"/>
</dbReference>
<comment type="caution">
    <text evidence="5">The sequence shown here is derived from an EMBL/GenBank/DDBJ whole genome shotgun (WGS) entry which is preliminary data.</text>
</comment>
<keyword evidence="2" id="KW-0547">Nucleotide-binding</keyword>
<dbReference type="GO" id="GO:0006260">
    <property type="term" value="P:DNA replication"/>
    <property type="evidence" value="ECO:0007669"/>
    <property type="project" value="TreeGrafter"/>
</dbReference>
<proteinExistence type="inferred from homology"/>
<dbReference type="SUPFAM" id="SSF52540">
    <property type="entry name" value="P-loop containing nucleoside triphosphate hydrolases"/>
    <property type="match status" value="1"/>
</dbReference>
<dbReference type="SMART" id="SM00382">
    <property type="entry name" value="AAA"/>
    <property type="match status" value="1"/>
</dbReference>